<comment type="caution">
    <text evidence="1">The sequence shown here is derived from an EMBL/GenBank/DDBJ whole genome shotgun (WGS) entry which is preliminary data.</text>
</comment>
<evidence type="ECO:0000313" key="1">
    <source>
        <dbReference type="EMBL" id="EHP94919.1"/>
    </source>
</evidence>
<gene>
    <name evidence="1" type="ORF">MetexDRAFT_0264</name>
</gene>
<dbReference type="Proteomes" id="UP000004382">
    <property type="component" value="Unassembled WGS sequence"/>
</dbReference>
<sequence length="105" mass="10875">MAAKHTPGPWFVGSQNDALFIINRAPRPSTDDINPNHDATAIAKTFYLGPDGGSEDANARLMAAAPDLLAALGEYLVLGKGKCTIGKATADKALAAVRKALGEEA</sequence>
<proteinExistence type="predicted"/>
<dbReference type="RefSeq" id="WP_003596368.1">
    <property type="nucleotide sequence ID" value="NZ_AGJK01000003.1"/>
</dbReference>
<protein>
    <submittedName>
        <fullName evidence="1">Uncharacterized protein</fullName>
    </submittedName>
</protein>
<reference evidence="1 2" key="1">
    <citation type="submission" date="2011-09" db="EMBL/GenBank/DDBJ databases">
        <title>The draft genome of Methylobacterium extorquens DSM 13060.</title>
        <authorList>
            <consortium name="US DOE Joint Genome Institute (JGI-PGF)"/>
            <person name="Lucas S."/>
            <person name="Han J."/>
            <person name="Lapidus A."/>
            <person name="Cheng J.-F."/>
            <person name="Goodwin L."/>
            <person name="Pitluck S."/>
            <person name="Peters L."/>
            <person name="Land M.L."/>
            <person name="Hauser L."/>
            <person name="Koskimaki J."/>
            <person name="Halonen O."/>
            <person name="Pirttila A."/>
            <person name="Frank C."/>
            <person name="Woyke T.J."/>
        </authorList>
    </citation>
    <scope>NUCLEOTIDE SEQUENCE [LARGE SCALE GENOMIC DNA]</scope>
    <source>
        <strain evidence="1 2">DSM 13060</strain>
    </source>
</reference>
<accession>H1KCA2</accession>
<dbReference type="AlphaFoldDB" id="H1KCA2"/>
<dbReference type="EMBL" id="AGJK01000003">
    <property type="protein sequence ID" value="EHP94919.1"/>
    <property type="molecule type" value="Genomic_DNA"/>
</dbReference>
<evidence type="ECO:0000313" key="2">
    <source>
        <dbReference type="Proteomes" id="UP000004382"/>
    </source>
</evidence>
<name>H1KCA2_METEX</name>
<organism evidence="1 2">
    <name type="scientific">Methylorubrum extorquens DSM 13060</name>
    <dbReference type="NCBI Taxonomy" id="882800"/>
    <lineage>
        <taxon>Bacteria</taxon>
        <taxon>Pseudomonadati</taxon>
        <taxon>Pseudomonadota</taxon>
        <taxon>Alphaproteobacteria</taxon>
        <taxon>Hyphomicrobiales</taxon>
        <taxon>Methylobacteriaceae</taxon>
        <taxon>Methylorubrum</taxon>
    </lineage>
</organism>
<dbReference type="PATRIC" id="fig|882800.3.peg.251"/>